<protein>
    <submittedName>
        <fullName evidence="7">Dedicator of cytokinesis protein 7</fullName>
    </submittedName>
</protein>
<dbReference type="InterPro" id="IPR043161">
    <property type="entry name" value="DOCK_C_lobe_A"/>
</dbReference>
<evidence type="ECO:0000259" key="5">
    <source>
        <dbReference type="PROSITE" id="PS51650"/>
    </source>
</evidence>
<feature type="region of interest" description="Disordered" evidence="4">
    <location>
        <begin position="157"/>
        <end position="186"/>
    </location>
</feature>
<reference evidence="7" key="1">
    <citation type="submission" date="2021-05" db="EMBL/GenBank/DDBJ databases">
        <authorList>
            <person name="Alioto T."/>
            <person name="Alioto T."/>
            <person name="Gomez Garrido J."/>
        </authorList>
    </citation>
    <scope>NUCLEOTIDE SEQUENCE</scope>
</reference>
<evidence type="ECO:0000256" key="2">
    <source>
        <dbReference type="ARBA" id="ARBA00022658"/>
    </source>
</evidence>
<dbReference type="InterPro" id="IPR043162">
    <property type="entry name" value="DOCK_C_lobe_C"/>
</dbReference>
<keyword evidence="1" id="KW-0597">Phosphoprotein</keyword>
<dbReference type="Pfam" id="PF20421">
    <property type="entry name" value="DHR-2_Lobe_C"/>
    <property type="match status" value="1"/>
</dbReference>
<feature type="domain" description="DOCKER" evidence="6">
    <location>
        <begin position="1593"/>
        <end position="2028"/>
    </location>
</feature>
<proteinExistence type="inferred from homology"/>
<dbReference type="InterPro" id="IPR046769">
    <property type="entry name" value="DOCKER_Lobe_A"/>
</dbReference>
<dbReference type="GO" id="GO:0007264">
    <property type="term" value="P:small GTPase-mediated signal transduction"/>
    <property type="evidence" value="ECO:0007669"/>
    <property type="project" value="InterPro"/>
</dbReference>
<dbReference type="FunFam" id="1.25.40.410:FF:000002">
    <property type="entry name" value="Dedicator of cytokinesis protein 7"/>
    <property type="match status" value="1"/>
</dbReference>
<dbReference type="Gene3D" id="1.20.58.740">
    <property type="match status" value="1"/>
</dbReference>
<dbReference type="CDD" id="cd11695">
    <property type="entry name" value="DHR2_DOCK_C"/>
    <property type="match status" value="1"/>
</dbReference>
<sequence>MAAIQRSFVQKLSGQNASDVRKHVSLNTVSGELPKSESRMSFIYTSITDVVDPIDYEDFILQQSLLIDRDPLKQLLEFPVDDIQVCVLPRKIRTLKPLLPKEPLLTLQPHVRECIDCYTRNWIYVDYRYRHFSTSSWFIDRTTLASNLPRQEFEVDLTPPPLSGRVSPQPSYKSQTSRLSSGGDTPRGSWAGHDLLNSVSDPLIVSLLDRIPSDTIDQLNEVTRQEGRQDVLFSLYSTYQDDEPVEKRCIPNLPCEPLGHRILIKCLELKLELDVEPMFVTLALYDCRERKKVSENFYFDMNTDSNKSMLSQHIPYVDVSTTSHACILNITHASPDLFLVIKLDKVLQGDINECAEPYMKKEDRNIEKVRNNAEQSCERLGKYRMPFAWTAVYLMNVLNGVTNLDGECDSQNSNSLDRKSSGSAFDQIRKRASGASDCSTLTRRGSLERRSNSSDKRVSWTGDDLDTFRPAIIKITSLFKQEGDKLRDEDLYKFLQDLKKPCSLSKKLKSIPCVLNFDIAPCPDEIKWCLTPELADVVPRTGSKTRPIKEALEFPLRETNLPHYLYRNLLYVYPKEINFTGRTGSARNLTVKVQLMYGESPDSALPLIFGKSSCPEYTTEVYTTVVYHNKCPYISDEIKIALPPTLEDKHHLLFTFYHISCQKKPEQNTVETPVGYTWLPLLKGGQLQLNDFCLPVTLEAPPPNYSYITPDVNLPGIKWVDNHKSIFNVVLSAVSSIHPQDTHIHEFLTICDTLETGVVITNRMPEINFEAELKQKILNLVNSKLEPLIKFLTIILNKLIFLMTQPLCVNGQTLCISQTVFEVMGLIVKFVSAFSDEEQSDACGRHPLLTSYVTYQCSIPHPDLQQRHNSNLQRQKSSSNPDLQLDVEVQAYNARALDRTCSMKVGQCADNYTPGSKLNLCKILHEEIGLQWVVSSSTARENAMSHAWFFFDLMAKSMVEHLSITGTMESPRKLRFSDQYMEDIATLVTSFTSDIIAYCHKDYKLTRSMNTSLAFFLFDLFSFADRSFVFLLIKTYYKHVTAKISSIPDSIALSNLKLEFLRVVCSHEHFVPLNLPFGTVFTANSSSTSPSPSTNSSTSQSSYLSSLISKDKSPFSELSVEFKQQHYLVGLILSEFAAMIEVPNHNFHNRIITMITDLMASHDCDARFVEPEAKARVSALYLPFIGLTMDMLPNLHSGNDVSRIISSSNEESVESGLNQSVAMAIAGTSMFGIKTDTYTKMFHQQRKVNLSMDNTKNILICFLWILKNMDKEILKQWWSEMSVSRLNQLLQVLGLCVSCFEYKGKPKLKPVASISQKFVNKTVDMKSKLEDVILGQGSARSEMMQRRKEKNLSMDKLRWRKDQMIYKSTLDMSEKPKTKLERNLSLEGNLATETSFIILNTLELIVQVVQQCDHLHSLVGSVMKILLHAFSCNQSTAVLQSMFSTQRSLVFKFPNLLFDEETEQCADLCLQLLKHSSSNLSLIRTNAAASLYLLMRQNFEIGNNFARVKMQVTMSLSSLVGTSQTFNETSLRRSLKTILLYSEQDRELEDTTFPEQVKDLVFNLHMILSDTVKMKEFQEDPEMLLDLMYRIAKGYQNSPNLRLTWLANMAQKHMERNIHMEAGMCLVHSAALVAEYLHMIEEQPHLPLGAVSLEFISPNCLEECAVSDDVLSPEQEGVCLGKDFTEAGFVGLLEHAASSFFTAGMYETVNNVYKVILPIVERSRDYKKLSNIHSKLHDAYVKLYQIQGKRVFGTYFRVGFYGAKFGDLNNEEFIYKEPTLTKLPEIFSRLENLYAERFGVDSIMIIKDSNPVDTLSLDPDKAYIQITYVEPYFENYEKRYRETHFEQNFNIKTFMYATPFTTSGKAHGELHEQYKRKTILTTATHFPYVKTRIQVVDRKQIILTPIEVAIEDIQKKTQELSNSIKQEPPDPKMLQMVLQGCIGTTVNQGPMEMAVVFLSDLLDGEKSPTKMQNKLRLCFKDFSKKCNDALRKNKNLIGPDQKDYQKELERNYHRFTDRLMPLITFKHIDKLMPSARNIK</sequence>
<dbReference type="InterPro" id="IPR027357">
    <property type="entry name" value="DOCKER_dom"/>
</dbReference>
<comment type="similarity">
    <text evidence="3">Belongs to the DOCK family.</text>
</comment>
<evidence type="ECO:0000256" key="3">
    <source>
        <dbReference type="PROSITE-ProRule" id="PRU00983"/>
    </source>
</evidence>
<dbReference type="Pfam" id="PF11878">
    <property type="entry name" value="DOCK_C-D_N"/>
    <property type="match status" value="1"/>
</dbReference>
<feature type="compositionally biased region" description="Polar residues" evidence="4">
    <location>
        <begin position="166"/>
        <end position="183"/>
    </location>
</feature>
<dbReference type="Gene3D" id="2.60.40.150">
    <property type="entry name" value="C2 domain"/>
    <property type="match status" value="1"/>
</dbReference>
<evidence type="ECO:0000256" key="4">
    <source>
        <dbReference type="SAM" id="MobiDB-lite"/>
    </source>
</evidence>
<feature type="domain" description="C2 DOCK-type" evidence="5">
    <location>
        <begin position="567"/>
        <end position="734"/>
    </location>
</feature>
<accession>A0A8D8Y8Y7</accession>
<dbReference type="PROSITE" id="PS51651">
    <property type="entry name" value="DOCKER"/>
    <property type="match status" value="1"/>
</dbReference>
<dbReference type="InterPro" id="IPR046770">
    <property type="entry name" value="DOCKER_Lobe_B"/>
</dbReference>
<evidence type="ECO:0000259" key="6">
    <source>
        <dbReference type="PROSITE" id="PS51651"/>
    </source>
</evidence>
<dbReference type="Pfam" id="PF14429">
    <property type="entry name" value="DOCK-C2"/>
    <property type="match status" value="1"/>
</dbReference>
<evidence type="ECO:0000313" key="7">
    <source>
        <dbReference type="EMBL" id="CAG6723783.1"/>
    </source>
</evidence>
<dbReference type="Gene3D" id="1.25.40.410">
    <property type="match status" value="1"/>
</dbReference>
<dbReference type="InterPro" id="IPR026791">
    <property type="entry name" value="DOCK"/>
</dbReference>
<evidence type="ECO:0000256" key="1">
    <source>
        <dbReference type="ARBA" id="ARBA00022553"/>
    </source>
</evidence>
<keyword evidence="2" id="KW-0344">Guanine-nucleotide releasing factor</keyword>
<dbReference type="Pfam" id="PF06920">
    <property type="entry name" value="DHR-2_Lobe_A"/>
    <property type="match status" value="1"/>
</dbReference>
<dbReference type="InterPro" id="IPR027007">
    <property type="entry name" value="C2_DOCK-type_domain"/>
</dbReference>
<name>A0A8D8Y8Y7_9HEMI</name>
<dbReference type="InterPro" id="IPR046773">
    <property type="entry name" value="DOCKER_Lobe_C"/>
</dbReference>
<dbReference type="InterPro" id="IPR035892">
    <property type="entry name" value="C2_domain_sf"/>
</dbReference>
<dbReference type="FunFam" id="1.20.58.740:FF:000002">
    <property type="entry name" value="Dedicator of cytokinesis protein 7"/>
    <property type="match status" value="1"/>
</dbReference>
<dbReference type="CDD" id="cd08696">
    <property type="entry name" value="C2_Dock-C"/>
    <property type="match status" value="1"/>
</dbReference>
<dbReference type="EMBL" id="HBUF01366379">
    <property type="protein sequence ID" value="CAG6723783.1"/>
    <property type="molecule type" value="Transcribed_RNA"/>
</dbReference>
<dbReference type="InterPro" id="IPR037808">
    <property type="entry name" value="C2_Dock-C"/>
</dbReference>
<dbReference type="InterPro" id="IPR021816">
    <property type="entry name" value="DOCK_C/D_N"/>
</dbReference>
<dbReference type="PANTHER" id="PTHR23317:SF76">
    <property type="entry name" value="LD20667P"/>
    <property type="match status" value="1"/>
</dbReference>
<dbReference type="Pfam" id="PF20422">
    <property type="entry name" value="DHR-2_Lobe_B"/>
    <property type="match status" value="1"/>
</dbReference>
<organism evidence="7">
    <name type="scientific">Cacopsylla melanoneura</name>
    <dbReference type="NCBI Taxonomy" id="428564"/>
    <lineage>
        <taxon>Eukaryota</taxon>
        <taxon>Metazoa</taxon>
        <taxon>Ecdysozoa</taxon>
        <taxon>Arthropoda</taxon>
        <taxon>Hexapoda</taxon>
        <taxon>Insecta</taxon>
        <taxon>Pterygota</taxon>
        <taxon>Neoptera</taxon>
        <taxon>Paraneoptera</taxon>
        <taxon>Hemiptera</taxon>
        <taxon>Sternorrhyncha</taxon>
        <taxon>Psylloidea</taxon>
        <taxon>Psyllidae</taxon>
        <taxon>Psyllinae</taxon>
        <taxon>Cacopsylla</taxon>
    </lineage>
</organism>
<dbReference type="PROSITE" id="PS51650">
    <property type="entry name" value="C2_DOCK"/>
    <property type="match status" value="1"/>
</dbReference>
<dbReference type="PANTHER" id="PTHR23317">
    <property type="entry name" value="DEDICATOR OF CYTOKINESIS DOCK"/>
    <property type="match status" value="1"/>
</dbReference>
<dbReference type="GO" id="GO:0005085">
    <property type="term" value="F:guanyl-nucleotide exchange factor activity"/>
    <property type="evidence" value="ECO:0007669"/>
    <property type="project" value="UniProtKB-KW"/>
</dbReference>